<dbReference type="Proteomes" id="UP000324897">
    <property type="component" value="Chromosome 7"/>
</dbReference>
<evidence type="ECO:0000256" key="1">
    <source>
        <dbReference type="ARBA" id="ARBA00022737"/>
    </source>
</evidence>
<reference evidence="6 7" key="1">
    <citation type="journal article" date="2019" name="Sci. Rep.">
        <title>A high-quality genome of Eragrostis curvula grass provides insights into Poaceae evolution and supports new strategies to enhance forage quality.</title>
        <authorList>
            <person name="Carballo J."/>
            <person name="Santos B.A.C.M."/>
            <person name="Zappacosta D."/>
            <person name="Garbus I."/>
            <person name="Selva J.P."/>
            <person name="Gallo C.A."/>
            <person name="Diaz A."/>
            <person name="Albertini E."/>
            <person name="Caccamo M."/>
            <person name="Echenique V."/>
        </authorList>
    </citation>
    <scope>NUCLEOTIDE SEQUENCE [LARGE SCALE GENOMIC DNA]</scope>
    <source>
        <strain evidence="7">cv. Victoria</strain>
        <tissue evidence="6">Leaf</tissue>
    </source>
</reference>
<dbReference type="Pfam" id="PF23598">
    <property type="entry name" value="LRR_14"/>
    <property type="match status" value="1"/>
</dbReference>
<dbReference type="InterPro" id="IPR058922">
    <property type="entry name" value="WHD_DRP"/>
</dbReference>
<dbReference type="EMBL" id="RWGY01000029">
    <property type="protein sequence ID" value="TVU19697.1"/>
    <property type="molecule type" value="Genomic_DNA"/>
</dbReference>
<dbReference type="Gene3D" id="1.10.10.10">
    <property type="entry name" value="Winged helix-like DNA-binding domain superfamily/Winged helix DNA-binding domain"/>
    <property type="match status" value="1"/>
</dbReference>
<dbReference type="InterPro" id="IPR042197">
    <property type="entry name" value="Apaf_helical"/>
</dbReference>
<dbReference type="Gene3D" id="1.10.8.430">
    <property type="entry name" value="Helical domain of apoptotic protease-activating factors"/>
    <property type="match status" value="1"/>
</dbReference>
<evidence type="ECO:0000259" key="3">
    <source>
        <dbReference type="Pfam" id="PF00931"/>
    </source>
</evidence>
<comment type="caution">
    <text evidence="6">The sequence shown here is derived from an EMBL/GenBank/DDBJ whole genome shotgun (WGS) entry which is preliminary data.</text>
</comment>
<dbReference type="InterPro" id="IPR027417">
    <property type="entry name" value="P-loop_NTPase"/>
</dbReference>
<dbReference type="AlphaFoldDB" id="A0A5J9U8N1"/>
<evidence type="ECO:0000256" key="2">
    <source>
        <dbReference type="ARBA" id="ARBA00022821"/>
    </source>
</evidence>
<proteinExistence type="predicted"/>
<dbReference type="InterPro" id="IPR002182">
    <property type="entry name" value="NB-ARC"/>
</dbReference>
<dbReference type="PANTHER" id="PTHR23155">
    <property type="entry name" value="DISEASE RESISTANCE PROTEIN RP"/>
    <property type="match status" value="1"/>
</dbReference>
<feature type="domain" description="NB-ARC" evidence="3">
    <location>
        <begin position="18"/>
        <end position="79"/>
    </location>
</feature>
<feature type="non-terminal residue" evidence="6">
    <location>
        <position position="1"/>
    </location>
</feature>
<dbReference type="GO" id="GO:0009626">
    <property type="term" value="P:plant-type hypersensitive response"/>
    <property type="evidence" value="ECO:0007669"/>
    <property type="project" value="UniProtKB-ARBA"/>
</dbReference>
<sequence length="708" mass="80187">MYATYVNILTAISWILYRCFIVIDDIWEKESWKLIRCALQDSSCGNRVMVTTRLSEVASHAGETYKMPRLSRDDSEKLLYSRIVDGDGKYLDSPSVKACDKILKKCDGVPLAIITIASLLASKPGENWFEIYDSIGFGHGDANDDVDNTRRILCFSYYNLSSHLKACLLYLSVFPEDYLIEKNGLIWRWIAEGFFSEEQAAGIGLFELGERYFSELINRSLIQPVETDEGYVDDCRVHDMVLDLVRSLSSQENFVTVLDGSEKQKFPGNIARRLALQQIAEHNRGQLANMSMKKVRSLIANECNISWLPPQIPVLRVLHIENCYVEEDYGKNTSIMEDLGSSLHLRHLKLSGGISELPKKVGKIKFLQILDLSETYIKELPEVELPTQLVCLRTGTSEIVVRPGLISRLTSLQELWMRPDAGSTVNFLKELGSLRDLIDLRTTIDVGDRSVERDLMVLRTRVVVRDESIKRTLLESLGNLRNIQYLRIRVTSVDKVWLGDAGFATYRHLRYLNFHGLVFSGLPVWIKTSLAPNLSWLRLDLTAMKEQDMETLGRLPELCFLELFSQCEELVSIKIPTGGVVYFRKLRIMKIYGPFSWFEPHGGESNSNTSVAPTIMPSLESLEFGVDMVSLKDATTRLCFHKLLIGFKNLGTNSLERVTVALNCWRVTNRSEAEEVEDALVHAAAVHVRRPALETTGPYVSLVLCAMS</sequence>
<evidence type="ECO:0000313" key="6">
    <source>
        <dbReference type="EMBL" id="TVU19697.1"/>
    </source>
</evidence>
<feature type="domain" description="Disease resistance protein winged helix" evidence="4">
    <location>
        <begin position="173"/>
        <end position="245"/>
    </location>
</feature>
<dbReference type="InterPro" id="IPR055414">
    <property type="entry name" value="LRR_R13L4/SHOC2-like"/>
</dbReference>
<keyword evidence="7" id="KW-1185">Reference proteome</keyword>
<dbReference type="InterPro" id="IPR036388">
    <property type="entry name" value="WH-like_DNA-bd_sf"/>
</dbReference>
<dbReference type="SUPFAM" id="SSF52540">
    <property type="entry name" value="P-loop containing nucleoside triphosphate hydrolases"/>
    <property type="match status" value="1"/>
</dbReference>
<dbReference type="Gene3D" id="3.40.50.300">
    <property type="entry name" value="P-loop containing nucleotide triphosphate hydrolases"/>
    <property type="match status" value="1"/>
</dbReference>
<dbReference type="GO" id="GO:0043531">
    <property type="term" value="F:ADP binding"/>
    <property type="evidence" value="ECO:0007669"/>
    <property type="project" value="InterPro"/>
</dbReference>
<dbReference type="FunFam" id="1.10.10.10:FF:000322">
    <property type="entry name" value="Probable disease resistance protein At1g63360"/>
    <property type="match status" value="1"/>
</dbReference>
<accession>A0A5J9U8N1</accession>
<organism evidence="6 7">
    <name type="scientific">Eragrostis curvula</name>
    <name type="common">weeping love grass</name>
    <dbReference type="NCBI Taxonomy" id="38414"/>
    <lineage>
        <taxon>Eukaryota</taxon>
        <taxon>Viridiplantae</taxon>
        <taxon>Streptophyta</taxon>
        <taxon>Embryophyta</taxon>
        <taxon>Tracheophyta</taxon>
        <taxon>Spermatophyta</taxon>
        <taxon>Magnoliopsida</taxon>
        <taxon>Liliopsida</taxon>
        <taxon>Poales</taxon>
        <taxon>Poaceae</taxon>
        <taxon>PACMAD clade</taxon>
        <taxon>Chloridoideae</taxon>
        <taxon>Eragrostideae</taxon>
        <taxon>Eragrostidinae</taxon>
        <taxon>Eragrostis</taxon>
    </lineage>
</organism>
<evidence type="ECO:0000313" key="7">
    <source>
        <dbReference type="Proteomes" id="UP000324897"/>
    </source>
</evidence>
<evidence type="ECO:0000259" key="5">
    <source>
        <dbReference type="Pfam" id="PF23598"/>
    </source>
</evidence>
<protein>
    <submittedName>
        <fullName evidence="6">Uncharacterized protein</fullName>
    </submittedName>
</protein>
<dbReference type="SUPFAM" id="SSF52058">
    <property type="entry name" value="L domain-like"/>
    <property type="match status" value="1"/>
</dbReference>
<keyword evidence="2" id="KW-0611">Plant defense</keyword>
<dbReference type="Pfam" id="PF23559">
    <property type="entry name" value="WHD_DRP"/>
    <property type="match status" value="1"/>
</dbReference>
<dbReference type="GO" id="GO:0002758">
    <property type="term" value="P:innate immune response-activating signaling pathway"/>
    <property type="evidence" value="ECO:0007669"/>
    <property type="project" value="UniProtKB-ARBA"/>
</dbReference>
<dbReference type="Gramene" id="TVU19697">
    <property type="protein sequence ID" value="TVU19697"/>
    <property type="gene ID" value="EJB05_35863"/>
</dbReference>
<dbReference type="OrthoDB" id="660812at2759"/>
<dbReference type="InterPro" id="IPR044974">
    <property type="entry name" value="Disease_R_plants"/>
</dbReference>
<dbReference type="GO" id="GO:0042742">
    <property type="term" value="P:defense response to bacterium"/>
    <property type="evidence" value="ECO:0007669"/>
    <property type="project" value="UniProtKB-ARBA"/>
</dbReference>
<dbReference type="PANTHER" id="PTHR23155:SF1181">
    <property type="entry name" value="OS08G0170200 PROTEIN"/>
    <property type="match status" value="1"/>
</dbReference>
<dbReference type="Gene3D" id="3.80.10.10">
    <property type="entry name" value="Ribonuclease Inhibitor"/>
    <property type="match status" value="1"/>
</dbReference>
<name>A0A5J9U8N1_9POAL</name>
<keyword evidence="1" id="KW-0677">Repeat</keyword>
<evidence type="ECO:0000259" key="4">
    <source>
        <dbReference type="Pfam" id="PF23559"/>
    </source>
</evidence>
<dbReference type="InterPro" id="IPR032675">
    <property type="entry name" value="LRR_dom_sf"/>
</dbReference>
<dbReference type="Pfam" id="PF00931">
    <property type="entry name" value="NB-ARC"/>
    <property type="match status" value="1"/>
</dbReference>
<feature type="domain" description="Disease resistance R13L4/SHOC-2-like LRR" evidence="5">
    <location>
        <begin position="294"/>
        <end position="693"/>
    </location>
</feature>
<gene>
    <name evidence="6" type="ORF">EJB05_35863</name>
</gene>